<feature type="transmembrane region" description="Helical" evidence="1">
    <location>
        <begin position="40"/>
        <end position="57"/>
    </location>
</feature>
<dbReference type="Proteomes" id="UP000232491">
    <property type="component" value="Chromosome"/>
</dbReference>
<gene>
    <name evidence="2" type="ORF">BB215W447A_1198</name>
</gene>
<evidence type="ECO:0000313" key="2">
    <source>
        <dbReference type="EMBL" id="AUE03214.1"/>
    </source>
</evidence>
<evidence type="ECO:0000313" key="3">
    <source>
        <dbReference type="Proteomes" id="UP000232491"/>
    </source>
</evidence>
<feature type="transmembrane region" description="Helical" evidence="1">
    <location>
        <begin position="12"/>
        <end position="28"/>
    </location>
</feature>
<sequence>MESDRGARRAESLLLFLVSVATIIPLLDDGIQWDTLLKNNGFLLSMVLLAGLYVYSWKRK</sequence>
<accession>A0A2K9B6U8</accession>
<proteinExistence type="predicted"/>
<name>A0A2K9B6U8_BIFBR</name>
<keyword evidence="1" id="KW-0812">Transmembrane</keyword>
<evidence type="ECO:0000256" key="1">
    <source>
        <dbReference type="SAM" id="Phobius"/>
    </source>
</evidence>
<keyword evidence="1" id="KW-1133">Transmembrane helix</keyword>
<dbReference type="EMBL" id="CP021558">
    <property type="protein sequence ID" value="AUE03214.1"/>
    <property type="molecule type" value="Genomic_DNA"/>
</dbReference>
<protein>
    <submittedName>
        <fullName evidence="2">Uncharacterized protein</fullName>
    </submittedName>
</protein>
<keyword evidence="1" id="KW-0472">Membrane</keyword>
<reference evidence="2 3" key="1">
    <citation type="submission" date="2017-05" db="EMBL/GenBank/DDBJ databases">
        <title>Comparative genomics and methylome analysis of the gut commensal Bifidobacterium breve.</title>
        <authorList>
            <person name="Bottacini F."/>
            <person name="Morrissey R."/>
            <person name="Roberts R.J."/>
            <person name="James K."/>
            <person name="van Breen J."/>
            <person name="Egan M."/>
            <person name="Lambert J."/>
            <person name="van Limpt K."/>
            <person name="Stanton C."/>
            <person name="Knol J."/>
            <person name="O' Connell Motherway M."/>
            <person name="van Sinderen D."/>
        </authorList>
    </citation>
    <scope>NUCLEOTIDE SEQUENCE [LARGE SCALE GENOMIC DNA]</scope>
    <source>
        <strain evidence="2 3">215W447a</strain>
    </source>
</reference>
<organism evidence="2 3">
    <name type="scientific">Bifidobacterium breve</name>
    <dbReference type="NCBI Taxonomy" id="1685"/>
    <lineage>
        <taxon>Bacteria</taxon>
        <taxon>Bacillati</taxon>
        <taxon>Actinomycetota</taxon>
        <taxon>Actinomycetes</taxon>
        <taxon>Bifidobacteriales</taxon>
        <taxon>Bifidobacteriaceae</taxon>
        <taxon>Bifidobacterium</taxon>
    </lineage>
</organism>
<dbReference type="AlphaFoldDB" id="A0A2K9B6U8"/>
<dbReference type="RefSeq" id="WP_106641505.1">
    <property type="nucleotide sequence ID" value="NZ_CP021558.1"/>
</dbReference>